<name>A0AAN9Q4C6_CANGL</name>
<evidence type="ECO:0000313" key="2">
    <source>
        <dbReference type="Proteomes" id="UP001367508"/>
    </source>
</evidence>
<dbReference type="Proteomes" id="UP001367508">
    <property type="component" value="Unassembled WGS sequence"/>
</dbReference>
<dbReference type="AlphaFoldDB" id="A0AAN9Q4C6"/>
<keyword evidence="2" id="KW-1185">Reference proteome</keyword>
<protein>
    <submittedName>
        <fullName evidence="1">Uncharacterized protein</fullName>
    </submittedName>
</protein>
<comment type="caution">
    <text evidence="1">The sequence shown here is derived from an EMBL/GenBank/DDBJ whole genome shotgun (WGS) entry which is preliminary data.</text>
</comment>
<proteinExistence type="predicted"/>
<evidence type="ECO:0000313" key="1">
    <source>
        <dbReference type="EMBL" id="KAK7324170.1"/>
    </source>
</evidence>
<reference evidence="1 2" key="1">
    <citation type="submission" date="2024-01" db="EMBL/GenBank/DDBJ databases">
        <title>The genomes of 5 underutilized Papilionoideae crops provide insights into root nodulation and disease resistanc.</title>
        <authorList>
            <person name="Jiang F."/>
        </authorList>
    </citation>
    <scope>NUCLEOTIDE SEQUENCE [LARGE SCALE GENOMIC DNA]</scope>
    <source>
        <strain evidence="1">LVBAO_FW01</strain>
        <tissue evidence="1">Leaves</tissue>
    </source>
</reference>
<organism evidence="1 2">
    <name type="scientific">Canavalia gladiata</name>
    <name type="common">Sword bean</name>
    <name type="synonym">Dolichos gladiatus</name>
    <dbReference type="NCBI Taxonomy" id="3824"/>
    <lineage>
        <taxon>Eukaryota</taxon>
        <taxon>Viridiplantae</taxon>
        <taxon>Streptophyta</taxon>
        <taxon>Embryophyta</taxon>
        <taxon>Tracheophyta</taxon>
        <taxon>Spermatophyta</taxon>
        <taxon>Magnoliopsida</taxon>
        <taxon>eudicotyledons</taxon>
        <taxon>Gunneridae</taxon>
        <taxon>Pentapetalae</taxon>
        <taxon>rosids</taxon>
        <taxon>fabids</taxon>
        <taxon>Fabales</taxon>
        <taxon>Fabaceae</taxon>
        <taxon>Papilionoideae</taxon>
        <taxon>50 kb inversion clade</taxon>
        <taxon>NPAAA clade</taxon>
        <taxon>indigoferoid/millettioid clade</taxon>
        <taxon>Phaseoleae</taxon>
        <taxon>Canavalia</taxon>
    </lineage>
</organism>
<sequence length="126" mass="13725">MISMQMGIHNAGNVLSKSRMLTSKSESITPGYDDSSCTVSRALLSKDGIGTLTCPGCPAAACTTNDSHVKERAQFHACIGWSLGWNKMASIMDNQPCMSLFSCKRFSCEYWILILFHDGPGYGFPC</sequence>
<dbReference type="EMBL" id="JAYMYQ010000006">
    <property type="protein sequence ID" value="KAK7324170.1"/>
    <property type="molecule type" value="Genomic_DNA"/>
</dbReference>
<gene>
    <name evidence="1" type="ORF">VNO77_27695</name>
</gene>
<accession>A0AAN9Q4C6</accession>